<evidence type="ECO:0000313" key="3">
    <source>
        <dbReference type="Proteomes" id="UP000159096"/>
    </source>
</evidence>
<feature type="compositionally biased region" description="Pro residues" evidence="1">
    <location>
        <begin position="69"/>
        <end position="78"/>
    </location>
</feature>
<organism evidence="2 3">
    <name type="scientific">Bos taurus papillomavirus 10</name>
    <dbReference type="NCBI Taxonomy" id="453461"/>
    <lineage>
        <taxon>Viruses</taxon>
        <taxon>Monodnaviria</taxon>
        <taxon>Shotokuvirae</taxon>
        <taxon>Cossaviricota</taxon>
        <taxon>Papovaviricetes</taxon>
        <taxon>Zurhausenvirales</taxon>
        <taxon>Papillomaviridae</taxon>
        <taxon>Firstpapillomavirinae</taxon>
        <taxon>Xipapillomavirus</taxon>
        <taxon>Xipapillomavirus 1</taxon>
    </lineage>
</organism>
<name>A9CR13_9PAPI</name>
<protein>
    <submittedName>
        <fullName evidence="2">E4 protein</fullName>
    </submittedName>
</protein>
<evidence type="ECO:0000313" key="2">
    <source>
        <dbReference type="EMBL" id="BAF95818.1"/>
    </source>
</evidence>
<dbReference type="EMBL" id="AB331651">
    <property type="protein sequence ID" value="BAF95818.1"/>
    <property type="molecule type" value="Genomic_DNA"/>
</dbReference>
<proteinExistence type="predicted"/>
<feature type="compositionally biased region" description="Acidic residues" evidence="1">
    <location>
        <begin position="147"/>
        <end position="158"/>
    </location>
</feature>
<feature type="region of interest" description="Disordered" evidence="1">
    <location>
        <begin position="69"/>
        <end position="159"/>
    </location>
</feature>
<evidence type="ECO:0000256" key="1">
    <source>
        <dbReference type="SAM" id="MobiDB-lite"/>
    </source>
</evidence>
<reference evidence="2 3" key="1">
    <citation type="journal article" date="2008" name="J. Gen. Virol.">
        <title>Genomic and phylogenetic analysis of two novel bovine papillomaviruses, BPV-9 and BPV-10.</title>
        <authorList>
            <person name="Hatama S."/>
            <person name="Nobumoto K."/>
            <person name="Kanno T."/>
        </authorList>
    </citation>
    <scope>NUCLEOTIDE SEQUENCE [LARGE SCALE GENOMIC DNA]</scope>
</reference>
<sequence length="189" mass="21588">MLRTNGTGVQVRQIMMEYFTLTQRGIRCTMCTLERMLLVTLAWDNGMCILKTKFFLLLLPVLFLTGPPPEETPGPKPGKTPDLLQPPTEEGRRIPDTPGEGDRGRPRPRYPDLVRDRDRGLGRGRGPRDRTPASYNRGGNSLPREIGEEEEEEEEVGENLETGLRRLLDKWEQDLERLRDGLRHALLTL</sequence>
<dbReference type="Proteomes" id="UP000159096">
    <property type="component" value="Segment"/>
</dbReference>
<gene>
    <name evidence="2" type="primary">E4</name>
</gene>
<accession>A9CR13</accession>
<feature type="compositionally biased region" description="Basic and acidic residues" evidence="1">
    <location>
        <begin position="89"/>
        <end position="131"/>
    </location>
</feature>